<dbReference type="EMBL" id="QTTN01000019">
    <property type="protein sequence ID" value="REE81264.1"/>
    <property type="molecule type" value="Genomic_DNA"/>
</dbReference>
<dbReference type="AlphaFoldDB" id="A0A3D9RUP2"/>
<evidence type="ECO:0000256" key="1">
    <source>
        <dbReference type="SAM" id="Phobius"/>
    </source>
</evidence>
<dbReference type="RefSeq" id="WP_116190196.1">
    <property type="nucleotide sequence ID" value="NZ_QTTN01000019.1"/>
</dbReference>
<keyword evidence="1" id="KW-0812">Transmembrane</keyword>
<feature type="transmembrane region" description="Helical" evidence="1">
    <location>
        <begin position="12"/>
        <end position="29"/>
    </location>
</feature>
<accession>A0A3D9RUP2</accession>
<proteinExistence type="predicted"/>
<name>A0A3D9RUP2_9BACL</name>
<feature type="transmembrane region" description="Helical" evidence="1">
    <location>
        <begin position="72"/>
        <end position="90"/>
    </location>
</feature>
<keyword evidence="1" id="KW-0472">Membrane</keyword>
<evidence type="ECO:0000313" key="2">
    <source>
        <dbReference type="EMBL" id="REE81264.1"/>
    </source>
</evidence>
<feature type="transmembrane region" description="Helical" evidence="1">
    <location>
        <begin position="49"/>
        <end position="66"/>
    </location>
</feature>
<evidence type="ECO:0000313" key="3">
    <source>
        <dbReference type="Proteomes" id="UP000256304"/>
    </source>
</evidence>
<keyword evidence="3" id="KW-1185">Reference proteome</keyword>
<dbReference type="Proteomes" id="UP000256304">
    <property type="component" value="Unassembled WGS sequence"/>
</dbReference>
<organism evidence="2 3">
    <name type="scientific">Paenibacillus taihuensis</name>
    <dbReference type="NCBI Taxonomy" id="1156355"/>
    <lineage>
        <taxon>Bacteria</taxon>
        <taxon>Bacillati</taxon>
        <taxon>Bacillota</taxon>
        <taxon>Bacilli</taxon>
        <taxon>Bacillales</taxon>
        <taxon>Paenibacillaceae</taxon>
        <taxon>Paenibacillus</taxon>
    </lineage>
</organism>
<reference evidence="2 3" key="1">
    <citation type="submission" date="2018-08" db="EMBL/GenBank/DDBJ databases">
        <title>Genomic Encyclopedia of Type Strains, Phase III (KMG-III): the genomes of soil and plant-associated and newly described type strains.</title>
        <authorList>
            <person name="Whitman W."/>
        </authorList>
    </citation>
    <scope>NUCLEOTIDE SEQUENCE [LARGE SCALE GENOMIC DNA]</scope>
    <source>
        <strain evidence="2 3">CGMCC 1.10966</strain>
    </source>
</reference>
<comment type="caution">
    <text evidence="2">The sequence shown here is derived from an EMBL/GenBank/DDBJ whole genome shotgun (WGS) entry which is preliminary data.</text>
</comment>
<dbReference type="OrthoDB" id="2875589at2"/>
<keyword evidence="1" id="KW-1133">Transmembrane helix</keyword>
<gene>
    <name evidence="2" type="ORF">A8990_11999</name>
</gene>
<protein>
    <submittedName>
        <fullName evidence="2">Uncharacterized protein</fullName>
    </submittedName>
</protein>
<sequence>MTFALTDWMMYSMWVVLGMMGLNFLLGLYKGLMAGSFTSDMFTTYLKDMLYFVLPLFMMANMDASFDNSGWIMLTAYYVGAFGVVFKYFMDLKNKL</sequence>